<gene>
    <name evidence="1" type="ORF">SAMN04488108_3857</name>
</gene>
<dbReference type="STRING" id="1073327.SAMN04488108_3857"/>
<sequence>MQSPKIFQLFEGLKAFSEARKEQDLDIEDIRINFLQDNREIEILDLGAGSKKVPGRHRKISSVTKYSTSSRKFNQLYQYFTGLTPAENIIELGTCMGLNARYLSRVGKGNVYTFEGSEQLVKAAFSKDKPSNIIPIIGPIEFTLPDFLKENPIVDFAFIDANHTYEGTIIFFEKLVKHIQSNSIIVVGDIHWSKGMEKAWKEIKEHTQVKLTLDFYECGIVFFDYPAEKSHFILDY</sequence>
<keyword evidence="1" id="KW-0489">Methyltransferase</keyword>
<dbReference type="Gene3D" id="3.40.50.150">
    <property type="entry name" value="Vaccinia Virus protein VP39"/>
    <property type="match status" value="1"/>
</dbReference>
<accession>A0A1M7ZJV5</accession>
<dbReference type="RefSeq" id="WP_243839769.1">
    <property type="nucleotide sequence ID" value="NZ_FRXN01000006.1"/>
</dbReference>
<name>A0A1M7ZJV5_9BACT</name>
<dbReference type="EMBL" id="FRXN01000006">
    <property type="protein sequence ID" value="SHO65092.1"/>
    <property type="molecule type" value="Genomic_DNA"/>
</dbReference>
<keyword evidence="2" id="KW-1185">Reference proteome</keyword>
<dbReference type="GO" id="GO:0032259">
    <property type="term" value="P:methylation"/>
    <property type="evidence" value="ECO:0007669"/>
    <property type="project" value="UniProtKB-KW"/>
</dbReference>
<dbReference type="AlphaFoldDB" id="A0A1M7ZJV5"/>
<evidence type="ECO:0000313" key="1">
    <source>
        <dbReference type="EMBL" id="SHO65092.1"/>
    </source>
</evidence>
<dbReference type="Pfam" id="PF13578">
    <property type="entry name" value="Methyltransf_24"/>
    <property type="match status" value="1"/>
</dbReference>
<dbReference type="SUPFAM" id="SSF53335">
    <property type="entry name" value="S-adenosyl-L-methionine-dependent methyltransferases"/>
    <property type="match status" value="1"/>
</dbReference>
<dbReference type="Proteomes" id="UP000184609">
    <property type="component" value="Unassembled WGS sequence"/>
</dbReference>
<organism evidence="1 2">
    <name type="scientific">Algoriphagus zhangzhouensis</name>
    <dbReference type="NCBI Taxonomy" id="1073327"/>
    <lineage>
        <taxon>Bacteria</taxon>
        <taxon>Pseudomonadati</taxon>
        <taxon>Bacteroidota</taxon>
        <taxon>Cytophagia</taxon>
        <taxon>Cytophagales</taxon>
        <taxon>Cyclobacteriaceae</taxon>
        <taxon>Algoriphagus</taxon>
    </lineage>
</organism>
<protein>
    <submittedName>
        <fullName evidence="1">Methyltransferase domain-containing protein</fullName>
    </submittedName>
</protein>
<evidence type="ECO:0000313" key="2">
    <source>
        <dbReference type="Proteomes" id="UP000184609"/>
    </source>
</evidence>
<dbReference type="GO" id="GO:0008168">
    <property type="term" value="F:methyltransferase activity"/>
    <property type="evidence" value="ECO:0007669"/>
    <property type="project" value="UniProtKB-KW"/>
</dbReference>
<dbReference type="InterPro" id="IPR029063">
    <property type="entry name" value="SAM-dependent_MTases_sf"/>
</dbReference>
<keyword evidence="1" id="KW-0808">Transferase</keyword>
<reference evidence="2" key="1">
    <citation type="submission" date="2016-12" db="EMBL/GenBank/DDBJ databases">
        <authorList>
            <person name="Varghese N."/>
            <person name="Submissions S."/>
        </authorList>
    </citation>
    <scope>NUCLEOTIDE SEQUENCE [LARGE SCALE GENOMIC DNA]</scope>
    <source>
        <strain evidence="2">DSM 25035</strain>
    </source>
</reference>
<proteinExistence type="predicted"/>